<keyword evidence="1" id="KW-1133">Transmembrane helix</keyword>
<keyword evidence="1" id="KW-0472">Membrane</keyword>
<keyword evidence="1" id="KW-0812">Transmembrane</keyword>
<keyword evidence="3" id="KW-1185">Reference proteome</keyword>
<dbReference type="Proteomes" id="UP000276133">
    <property type="component" value="Unassembled WGS sequence"/>
</dbReference>
<evidence type="ECO:0000256" key="1">
    <source>
        <dbReference type="SAM" id="Phobius"/>
    </source>
</evidence>
<organism evidence="2 3">
    <name type="scientific">Brachionus plicatilis</name>
    <name type="common">Marine rotifer</name>
    <name type="synonym">Brachionus muelleri</name>
    <dbReference type="NCBI Taxonomy" id="10195"/>
    <lineage>
        <taxon>Eukaryota</taxon>
        <taxon>Metazoa</taxon>
        <taxon>Spiralia</taxon>
        <taxon>Gnathifera</taxon>
        <taxon>Rotifera</taxon>
        <taxon>Eurotatoria</taxon>
        <taxon>Monogononta</taxon>
        <taxon>Pseudotrocha</taxon>
        <taxon>Ploima</taxon>
        <taxon>Brachionidae</taxon>
        <taxon>Brachionus</taxon>
    </lineage>
</organism>
<gene>
    <name evidence="2" type="ORF">BpHYR1_005563</name>
</gene>
<protein>
    <submittedName>
        <fullName evidence="2">Uncharacterized protein</fullName>
    </submittedName>
</protein>
<evidence type="ECO:0000313" key="3">
    <source>
        <dbReference type="Proteomes" id="UP000276133"/>
    </source>
</evidence>
<proteinExistence type="predicted"/>
<comment type="caution">
    <text evidence="2">The sequence shown here is derived from an EMBL/GenBank/DDBJ whole genome shotgun (WGS) entry which is preliminary data.</text>
</comment>
<name>A0A3M7T6E8_BRAPC</name>
<sequence>MCLLKSNADYIGTISDNYLGRKFQLQYIKINLFHCLEYKSEGLSCFVRCNADTELVKMLSSISSTDHYDRKTLLYEFVRCIDCLMLCLICVIIITPPPADPVRLEPCWISLYFF</sequence>
<dbReference type="EMBL" id="REGN01000205">
    <property type="protein sequence ID" value="RNA43606.1"/>
    <property type="molecule type" value="Genomic_DNA"/>
</dbReference>
<evidence type="ECO:0000313" key="2">
    <source>
        <dbReference type="EMBL" id="RNA43606.1"/>
    </source>
</evidence>
<reference evidence="2 3" key="1">
    <citation type="journal article" date="2018" name="Sci. Rep.">
        <title>Genomic signatures of local adaptation to the degree of environmental predictability in rotifers.</title>
        <authorList>
            <person name="Franch-Gras L."/>
            <person name="Hahn C."/>
            <person name="Garcia-Roger E.M."/>
            <person name="Carmona M.J."/>
            <person name="Serra M."/>
            <person name="Gomez A."/>
        </authorList>
    </citation>
    <scope>NUCLEOTIDE SEQUENCE [LARGE SCALE GENOMIC DNA]</scope>
    <source>
        <strain evidence="2">HYR1</strain>
    </source>
</reference>
<dbReference type="AlphaFoldDB" id="A0A3M7T6E8"/>
<accession>A0A3M7T6E8</accession>
<feature type="transmembrane region" description="Helical" evidence="1">
    <location>
        <begin position="73"/>
        <end position="94"/>
    </location>
</feature>